<evidence type="ECO:0000313" key="3">
    <source>
        <dbReference type="EMBL" id="RZS77914.1"/>
    </source>
</evidence>
<dbReference type="EMBL" id="SGXD01000008">
    <property type="protein sequence ID" value="RZS77914.1"/>
    <property type="molecule type" value="Genomic_DNA"/>
</dbReference>
<dbReference type="InterPro" id="IPR043128">
    <property type="entry name" value="Rev_trsase/Diguanyl_cyclase"/>
</dbReference>
<dbReference type="InterPro" id="IPR029787">
    <property type="entry name" value="Nucleotide_cyclase"/>
</dbReference>
<dbReference type="PANTHER" id="PTHR44757">
    <property type="entry name" value="DIGUANYLATE CYCLASE DGCP"/>
    <property type="match status" value="1"/>
</dbReference>
<feature type="domain" description="GGDEF" evidence="2">
    <location>
        <begin position="166"/>
        <end position="299"/>
    </location>
</feature>
<dbReference type="InterPro" id="IPR052155">
    <property type="entry name" value="Biofilm_reg_signaling"/>
</dbReference>
<dbReference type="PROSITE" id="PS50887">
    <property type="entry name" value="GGDEF"/>
    <property type="match status" value="1"/>
</dbReference>
<dbReference type="CDD" id="cd01949">
    <property type="entry name" value="GGDEF"/>
    <property type="match status" value="1"/>
</dbReference>
<dbReference type="PANTHER" id="PTHR44757:SF2">
    <property type="entry name" value="BIOFILM ARCHITECTURE MAINTENANCE PROTEIN MBAA"/>
    <property type="match status" value="1"/>
</dbReference>
<sequence length="559" mass="59695">MELEDWSALAEGLGDNPGEGVVLLRAVPDGSGGTDFLHEYANGATERVMRQGPLAGVPLSAVLPTGSGPLLAALRQLQLTGGRWEGELPWPSSADPSGSPGTWAVVCVAVGRERYACQYRDVSPQREALRALAHDALHDALTGLANRRLFEERVGRARARLARHRAPLALVLCDLDGFKEVNDRLGHAAGDALLQEVSRRMEAALRPEDTVARFGGDEFVLLLEDLPDTVVAPVRAAERVRAAVGGEYVLEGRAVHLTLSLGVVTTSSPLPAEELLRMADTALYEAKRRGRDRTEVFSPRLREHASLRADVADELRRALAHGELVVHYQPKTELATGRIAGVEALVRWEHPQRGLLLPEDFLEAALDSGLILPLGAFVLDRACRDVQGWRGGEGVRLQVNTSAEEVLHPGLVGAVSSALSGSGLDPGRLELEVTETRAFADVDAAAHQLDQVAALGVTFALDDFGTGASSLAWLQRFPVSCVKIDQSFVRHLATSSTDAAIAAAVVTLGHALGLQVVAEGIEDARQLELVTALDVDLGQGFYLGRPASSAETEALLLAR</sequence>
<keyword evidence="4" id="KW-1185">Reference proteome</keyword>
<dbReference type="CDD" id="cd01948">
    <property type="entry name" value="EAL"/>
    <property type="match status" value="1"/>
</dbReference>
<dbReference type="Gene3D" id="3.20.20.450">
    <property type="entry name" value="EAL domain"/>
    <property type="match status" value="1"/>
</dbReference>
<dbReference type="SUPFAM" id="SSF141868">
    <property type="entry name" value="EAL domain-like"/>
    <property type="match status" value="1"/>
</dbReference>
<feature type="domain" description="EAL" evidence="1">
    <location>
        <begin position="308"/>
        <end position="559"/>
    </location>
</feature>
<gene>
    <name evidence="3" type="ORF">EV189_3953</name>
</gene>
<comment type="caution">
    <text evidence="3">The sequence shown here is derived from an EMBL/GenBank/DDBJ whole genome shotgun (WGS) entry which is preliminary data.</text>
</comment>
<proteinExistence type="predicted"/>
<dbReference type="AlphaFoldDB" id="A0A4Q7N7J6"/>
<dbReference type="InterPro" id="IPR000160">
    <property type="entry name" value="GGDEF_dom"/>
</dbReference>
<dbReference type="OrthoDB" id="23692at2"/>
<accession>A0A4Q7N7J6</accession>
<dbReference type="Pfam" id="PF00990">
    <property type="entry name" value="GGDEF"/>
    <property type="match status" value="1"/>
</dbReference>
<organism evidence="3 4">
    <name type="scientific">Motilibacter rhizosphaerae</name>
    <dbReference type="NCBI Taxonomy" id="598652"/>
    <lineage>
        <taxon>Bacteria</taxon>
        <taxon>Bacillati</taxon>
        <taxon>Actinomycetota</taxon>
        <taxon>Actinomycetes</taxon>
        <taxon>Motilibacterales</taxon>
        <taxon>Motilibacteraceae</taxon>
        <taxon>Motilibacter</taxon>
    </lineage>
</organism>
<dbReference type="FunFam" id="3.30.70.270:FF:000001">
    <property type="entry name" value="Diguanylate cyclase domain protein"/>
    <property type="match status" value="1"/>
</dbReference>
<dbReference type="Gene3D" id="3.30.70.270">
    <property type="match status" value="1"/>
</dbReference>
<dbReference type="Proteomes" id="UP000293638">
    <property type="component" value="Unassembled WGS sequence"/>
</dbReference>
<dbReference type="SUPFAM" id="SSF55073">
    <property type="entry name" value="Nucleotide cyclase"/>
    <property type="match status" value="1"/>
</dbReference>
<evidence type="ECO:0000259" key="1">
    <source>
        <dbReference type="PROSITE" id="PS50883"/>
    </source>
</evidence>
<dbReference type="Pfam" id="PF00563">
    <property type="entry name" value="EAL"/>
    <property type="match status" value="1"/>
</dbReference>
<dbReference type="SMART" id="SM00267">
    <property type="entry name" value="GGDEF"/>
    <property type="match status" value="1"/>
</dbReference>
<dbReference type="InterPro" id="IPR001633">
    <property type="entry name" value="EAL_dom"/>
</dbReference>
<dbReference type="InterPro" id="IPR035919">
    <property type="entry name" value="EAL_sf"/>
</dbReference>
<dbReference type="SMART" id="SM00052">
    <property type="entry name" value="EAL"/>
    <property type="match status" value="1"/>
</dbReference>
<name>A0A4Q7N7J6_9ACTN</name>
<evidence type="ECO:0000259" key="2">
    <source>
        <dbReference type="PROSITE" id="PS50887"/>
    </source>
</evidence>
<protein>
    <submittedName>
        <fullName evidence="3">Diguanylate cyclase (GGDEF)-like protein</fullName>
    </submittedName>
</protein>
<dbReference type="PROSITE" id="PS50883">
    <property type="entry name" value="EAL"/>
    <property type="match status" value="1"/>
</dbReference>
<dbReference type="RefSeq" id="WP_130494673.1">
    <property type="nucleotide sequence ID" value="NZ_SGXD01000008.1"/>
</dbReference>
<reference evidence="3 4" key="1">
    <citation type="submission" date="2019-02" db="EMBL/GenBank/DDBJ databases">
        <title>Genomic Encyclopedia of Type Strains, Phase IV (KMG-IV): sequencing the most valuable type-strain genomes for metagenomic binning, comparative biology and taxonomic classification.</title>
        <authorList>
            <person name="Goeker M."/>
        </authorList>
    </citation>
    <scope>NUCLEOTIDE SEQUENCE [LARGE SCALE GENOMIC DNA]</scope>
    <source>
        <strain evidence="3 4">DSM 45622</strain>
    </source>
</reference>
<evidence type="ECO:0000313" key="4">
    <source>
        <dbReference type="Proteomes" id="UP000293638"/>
    </source>
</evidence>
<dbReference type="NCBIfam" id="TIGR00254">
    <property type="entry name" value="GGDEF"/>
    <property type="match status" value="1"/>
</dbReference>